<organism evidence="2 3">
    <name type="scientific">Dimargaris verticillata</name>
    <dbReference type="NCBI Taxonomy" id="2761393"/>
    <lineage>
        <taxon>Eukaryota</taxon>
        <taxon>Fungi</taxon>
        <taxon>Fungi incertae sedis</taxon>
        <taxon>Zoopagomycota</taxon>
        <taxon>Kickxellomycotina</taxon>
        <taxon>Dimargaritomycetes</taxon>
        <taxon>Dimargaritales</taxon>
        <taxon>Dimargaritaceae</taxon>
        <taxon>Dimargaris</taxon>
    </lineage>
</organism>
<keyword evidence="3" id="KW-1185">Reference proteome</keyword>
<dbReference type="OrthoDB" id="428577at2759"/>
<feature type="compositionally biased region" description="Acidic residues" evidence="1">
    <location>
        <begin position="134"/>
        <end position="149"/>
    </location>
</feature>
<evidence type="ECO:0000313" key="3">
    <source>
        <dbReference type="Proteomes" id="UP001151582"/>
    </source>
</evidence>
<dbReference type="EMBL" id="JANBQB010000463">
    <property type="protein sequence ID" value="KAJ1976110.1"/>
    <property type="molecule type" value="Genomic_DNA"/>
</dbReference>
<accession>A0A9W8B693</accession>
<dbReference type="AlphaFoldDB" id="A0A9W8B693"/>
<comment type="caution">
    <text evidence="2">The sequence shown here is derived from an EMBL/GenBank/DDBJ whole genome shotgun (WGS) entry which is preliminary data.</text>
</comment>
<proteinExistence type="predicted"/>
<gene>
    <name evidence="2" type="ORF">H4R34_004097</name>
</gene>
<sequence>MTDTTASSLYLRVKRGRDTVFVMAQPHTTVGELKKQVYEALSGSLVPSTLPNADISNSANDGAGPDATDLSNIRLGLSSTGAAAAMHASPMELAQQVQWLDDDEATAMSLRLLDNQLLFAVSRSSAQGSWETIDIPEPDPVDADDETDTNEAGGAD</sequence>
<evidence type="ECO:0000256" key="1">
    <source>
        <dbReference type="SAM" id="MobiDB-lite"/>
    </source>
</evidence>
<protein>
    <submittedName>
        <fullName evidence="2">Uncharacterized protein</fullName>
    </submittedName>
</protein>
<feature type="region of interest" description="Disordered" evidence="1">
    <location>
        <begin position="125"/>
        <end position="156"/>
    </location>
</feature>
<name>A0A9W8B693_9FUNG</name>
<reference evidence="2" key="1">
    <citation type="submission" date="2022-07" db="EMBL/GenBank/DDBJ databases">
        <title>Phylogenomic reconstructions and comparative analyses of Kickxellomycotina fungi.</title>
        <authorList>
            <person name="Reynolds N.K."/>
            <person name="Stajich J.E."/>
            <person name="Barry K."/>
            <person name="Grigoriev I.V."/>
            <person name="Crous P."/>
            <person name="Smith M.E."/>
        </authorList>
    </citation>
    <scope>NUCLEOTIDE SEQUENCE</scope>
    <source>
        <strain evidence="2">RSA 567</strain>
    </source>
</reference>
<evidence type="ECO:0000313" key="2">
    <source>
        <dbReference type="EMBL" id="KAJ1976110.1"/>
    </source>
</evidence>
<dbReference type="Proteomes" id="UP001151582">
    <property type="component" value="Unassembled WGS sequence"/>
</dbReference>